<accession>A0A6P2NPE7</accession>
<keyword evidence="4" id="KW-1185">Reference proteome</keyword>
<keyword evidence="1" id="KW-1133">Transmembrane helix</keyword>
<name>A0A6P2NPE7_9BURK</name>
<evidence type="ECO:0000259" key="2">
    <source>
        <dbReference type="Pfam" id="PF20455"/>
    </source>
</evidence>
<dbReference type="EMBL" id="CABVPN010000024">
    <property type="protein sequence ID" value="VWB96740.1"/>
    <property type="molecule type" value="Genomic_DNA"/>
</dbReference>
<dbReference type="AlphaFoldDB" id="A0A6P2NPE7"/>
<feature type="transmembrane region" description="Helical" evidence="1">
    <location>
        <begin position="99"/>
        <end position="118"/>
    </location>
</feature>
<keyword evidence="1" id="KW-0472">Membrane</keyword>
<dbReference type="GeneID" id="93029727"/>
<reference evidence="3 4" key="1">
    <citation type="submission" date="2019-09" db="EMBL/GenBank/DDBJ databases">
        <authorList>
            <person name="Depoorter E."/>
        </authorList>
    </citation>
    <scope>NUCLEOTIDE SEQUENCE [LARGE SCALE GENOMIC DNA]</scope>
    <source>
        <strain evidence="3">LMG 24065</strain>
    </source>
</reference>
<proteinExistence type="predicted"/>
<protein>
    <recommendedName>
        <fullName evidence="2">DUF6708 domain-containing protein</fullName>
    </recommendedName>
</protein>
<organism evidence="3 4">
    <name type="scientific">Burkholderia diffusa</name>
    <dbReference type="NCBI Taxonomy" id="488732"/>
    <lineage>
        <taxon>Bacteria</taxon>
        <taxon>Pseudomonadati</taxon>
        <taxon>Pseudomonadota</taxon>
        <taxon>Betaproteobacteria</taxon>
        <taxon>Burkholderiales</taxon>
        <taxon>Burkholderiaceae</taxon>
        <taxon>Burkholderia</taxon>
        <taxon>Burkholderia cepacia complex</taxon>
    </lineage>
</organism>
<dbReference type="RefSeq" id="WP_151048894.1">
    <property type="nucleotide sequence ID" value="NZ_CABVPN010000024.1"/>
</dbReference>
<evidence type="ECO:0000313" key="3">
    <source>
        <dbReference type="EMBL" id="VWB96740.1"/>
    </source>
</evidence>
<feature type="domain" description="DUF6708" evidence="2">
    <location>
        <begin position="113"/>
        <end position="287"/>
    </location>
</feature>
<dbReference type="InterPro" id="IPR046554">
    <property type="entry name" value="DUF6708"/>
</dbReference>
<keyword evidence="1" id="KW-0812">Transmembrane</keyword>
<dbReference type="Pfam" id="PF20455">
    <property type="entry name" value="DUF6708"/>
    <property type="match status" value="1"/>
</dbReference>
<evidence type="ECO:0000256" key="1">
    <source>
        <dbReference type="SAM" id="Phobius"/>
    </source>
</evidence>
<feature type="transmembrane region" description="Helical" evidence="1">
    <location>
        <begin position="65"/>
        <end position="87"/>
    </location>
</feature>
<dbReference type="Proteomes" id="UP000494125">
    <property type="component" value="Unassembled WGS sequence"/>
</dbReference>
<gene>
    <name evidence="3" type="ORF">BDI24065_04658</name>
</gene>
<evidence type="ECO:0000313" key="4">
    <source>
        <dbReference type="Proteomes" id="UP000494125"/>
    </source>
</evidence>
<sequence>MRQATPPLQRLPTSLLIGATRLRRGTPDRHAIPSTPDLIQQELGVRRVNAQCVELALQGNVVRNVYASFIGISLLVGLGGVISLLLLDTSTGSPPAWGQLLFGFLLIVGIAVAMYYCFRNFAGRFRGSFVRLHRGTRKLYVVSPYDEHFTALDWDALQAFAGYVPLVSTAGYSDRYPLYLIGIDAARTPPQEICASCGNLGWRDQGASAKQLWDYLQLFMDEGADALSKPPPVPPRLSRKQTFMRCYRDWATKFRTDLPTAKDWLRKPWLMLGKLIWLVCMVFPDSLAEVIEYNVPYARFPSEIDKLCGMADEEAAEPPRVEA</sequence>